<reference evidence="2" key="1">
    <citation type="submission" date="2013-08" db="EMBL/GenBank/DDBJ databases">
        <title>Gene expansion shapes genome architecture in the human pathogen Lichtheimia corymbifera: an evolutionary genomics analysis in the ancient terrestrial Mucorales (Mucoromycotina).</title>
        <authorList>
            <person name="Schwartze V.U."/>
            <person name="Winter S."/>
            <person name="Shelest E."/>
            <person name="Marcet-Houben M."/>
            <person name="Horn F."/>
            <person name="Wehner S."/>
            <person name="Hoffmann K."/>
            <person name="Riege K."/>
            <person name="Sammeth M."/>
            <person name="Nowrousian M."/>
            <person name="Valiante V."/>
            <person name="Linde J."/>
            <person name="Jacobsen I.D."/>
            <person name="Marz M."/>
            <person name="Brakhage A.A."/>
            <person name="Gabaldon T."/>
            <person name="Bocker S."/>
            <person name="Voigt K."/>
        </authorList>
    </citation>
    <scope>NUCLEOTIDE SEQUENCE [LARGE SCALE GENOMIC DNA]</scope>
    <source>
        <strain evidence="2">FSU 9682</strain>
    </source>
</reference>
<feature type="region of interest" description="Disordered" evidence="1">
    <location>
        <begin position="113"/>
        <end position="139"/>
    </location>
</feature>
<gene>
    <name evidence="2" type="ORF">LCOR_03744.1</name>
</gene>
<dbReference type="EMBL" id="CBTN010000012">
    <property type="protein sequence ID" value="CDH52244.1"/>
    <property type="molecule type" value="Genomic_DNA"/>
</dbReference>
<dbReference type="VEuPathDB" id="FungiDB:LCOR_03744.1"/>
<organism evidence="2 3">
    <name type="scientific">Lichtheimia corymbifera JMRC:FSU:9682</name>
    <dbReference type="NCBI Taxonomy" id="1263082"/>
    <lineage>
        <taxon>Eukaryota</taxon>
        <taxon>Fungi</taxon>
        <taxon>Fungi incertae sedis</taxon>
        <taxon>Mucoromycota</taxon>
        <taxon>Mucoromycotina</taxon>
        <taxon>Mucoromycetes</taxon>
        <taxon>Mucorales</taxon>
        <taxon>Lichtheimiaceae</taxon>
        <taxon>Lichtheimia</taxon>
    </lineage>
</organism>
<dbReference type="Proteomes" id="UP000027586">
    <property type="component" value="Unassembled WGS sequence"/>
</dbReference>
<evidence type="ECO:0000256" key="1">
    <source>
        <dbReference type="SAM" id="MobiDB-lite"/>
    </source>
</evidence>
<sequence>MSSKIPKSKKQRLHHQRQFRLYIGNGNWVTLPDPITNDLLDIYERGVAARYHVAPGLAFDIIPNDMDCNSRNASLPKLMRVDLCYEGADGINTVQERLSLWVKHVLEAQGTVDAFPPPTINPSSSDRKEDNGPPTLPRVMSLDPHRHLHLVPSLPLSVAGRRKTSIAQTPTTTCDNTPPSQPHPIQSLTTTSDQNPVSSRHHITTTQLSKRIRVRQRQQSPSSSLSTSSLYWNNTDCTDSTLLASYRERQQLGSYDAFLQLPHGPPTSWHQLGDTMSFSSSHDRHLAEAYRGGGNSSSDINICDAVLSFPNWPLLGTDNMDHHQQHQQEAIVNQRSRLHLNPLLAHTPQEPAAQITTMSSLSQSPPPAVFLSCDNGVVDQDQPLPESPELSQCSMKAKEVEPCTRVSDTA</sequence>
<keyword evidence="3" id="KW-1185">Reference proteome</keyword>
<feature type="compositionally biased region" description="Polar residues" evidence="1">
    <location>
        <begin position="165"/>
        <end position="209"/>
    </location>
</feature>
<dbReference type="AlphaFoldDB" id="A0A068RQG0"/>
<feature type="region of interest" description="Disordered" evidence="1">
    <location>
        <begin position="379"/>
        <end position="410"/>
    </location>
</feature>
<dbReference type="OrthoDB" id="2257138at2759"/>
<feature type="region of interest" description="Disordered" evidence="1">
    <location>
        <begin position="164"/>
        <end position="228"/>
    </location>
</feature>
<accession>A0A068RQG0</accession>
<comment type="caution">
    <text evidence="2">The sequence shown here is derived from an EMBL/GenBank/DDBJ whole genome shotgun (WGS) entry which is preliminary data.</text>
</comment>
<protein>
    <submittedName>
        <fullName evidence="2">Uncharacterized protein</fullName>
    </submittedName>
</protein>
<evidence type="ECO:0000313" key="3">
    <source>
        <dbReference type="Proteomes" id="UP000027586"/>
    </source>
</evidence>
<evidence type="ECO:0000313" key="2">
    <source>
        <dbReference type="EMBL" id="CDH52244.1"/>
    </source>
</evidence>
<name>A0A068RQG0_9FUNG</name>
<proteinExistence type="predicted"/>